<reference evidence="2 4" key="1">
    <citation type="submission" date="2016-09" db="EMBL/GenBank/DDBJ databases">
        <title>genome sequences of unsequenced Mycobacteria.</title>
        <authorList>
            <person name="Greninger A.L."/>
            <person name="Jerome K.R."/>
            <person name="Mcnair B."/>
            <person name="Wallis C."/>
            <person name="Fang F."/>
        </authorList>
    </citation>
    <scope>NUCLEOTIDE SEQUENCE [LARGE SCALE GENOMIC DNA]</scope>
    <source>
        <strain evidence="2 4">BM1</strain>
    </source>
</reference>
<dbReference type="OrthoDB" id="4734699at2"/>
<dbReference type="AlphaFoldDB" id="A0A1Q4HFK1"/>
<protein>
    <submittedName>
        <fullName evidence="3">Uncharacterized protein</fullName>
    </submittedName>
</protein>
<keyword evidence="1" id="KW-0472">Membrane</keyword>
<proteinExistence type="predicted"/>
<feature type="transmembrane region" description="Helical" evidence="1">
    <location>
        <begin position="6"/>
        <end position="23"/>
    </location>
</feature>
<reference evidence="3 5" key="2">
    <citation type="submission" date="2017-10" db="EMBL/GenBank/DDBJ databases">
        <title>The new phylogeny of genus Mycobacterium.</title>
        <authorList>
            <person name="Tortoli E."/>
            <person name="Trovato A."/>
            <person name="Cirillo D.M."/>
        </authorList>
    </citation>
    <scope>NUCLEOTIDE SEQUENCE [LARGE SCALE GENOMIC DNA]</scope>
    <source>
        <strain evidence="3 5">IP141170001</strain>
    </source>
</reference>
<dbReference type="RefSeq" id="WP_073855799.1">
    <property type="nucleotide sequence ID" value="NZ_BAAATC010000019.1"/>
</dbReference>
<evidence type="ECO:0000256" key="1">
    <source>
        <dbReference type="SAM" id="Phobius"/>
    </source>
</evidence>
<evidence type="ECO:0000313" key="2">
    <source>
        <dbReference type="EMBL" id="OPE47074.1"/>
    </source>
</evidence>
<sequence>MDLSPLTVVAYLVVGGFCAAWFWRVIRAAGRPANFALILVSAIFGVLWPVMMPGVTVYRWMLPRPVDFREDTATPVSR</sequence>
<feature type="transmembrane region" description="Helical" evidence="1">
    <location>
        <begin position="35"/>
        <end position="61"/>
    </location>
</feature>
<keyword evidence="1" id="KW-1133">Transmembrane helix</keyword>
<evidence type="ECO:0000313" key="5">
    <source>
        <dbReference type="Proteomes" id="UP000220340"/>
    </source>
</evidence>
<evidence type="ECO:0000313" key="3">
    <source>
        <dbReference type="EMBL" id="PEG54117.1"/>
    </source>
</evidence>
<dbReference type="Proteomes" id="UP000220340">
    <property type="component" value="Unassembled WGS sequence"/>
</dbReference>
<keyword evidence="5" id="KW-1185">Reference proteome</keyword>
<gene>
    <name evidence="2" type="ORF">BV510_25515</name>
    <name evidence="3" type="ORF">CRI78_12260</name>
</gene>
<name>A0A1Q4HFK1_9MYCO</name>
<dbReference type="Proteomes" id="UP000191039">
    <property type="component" value="Unassembled WGS sequence"/>
</dbReference>
<accession>A0A1Q4HFK1</accession>
<comment type="caution">
    <text evidence="3">The sequence shown here is derived from an EMBL/GenBank/DDBJ whole genome shotgun (WGS) entry which is preliminary data.</text>
</comment>
<dbReference type="EMBL" id="PDCR01000014">
    <property type="protein sequence ID" value="PEG54117.1"/>
    <property type="molecule type" value="Genomic_DNA"/>
</dbReference>
<dbReference type="STRING" id="1801.BRW64_08500"/>
<keyword evidence="1" id="KW-0812">Transmembrane</keyword>
<organism evidence="3 5">
    <name type="scientific">Mycolicibacterium diernhoferi</name>
    <dbReference type="NCBI Taxonomy" id="1801"/>
    <lineage>
        <taxon>Bacteria</taxon>
        <taxon>Bacillati</taxon>
        <taxon>Actinomycetota</taxon>
        <taxon>Actinomycetes</taxon>
        <taxon>Mycobacteriales</taxon>
        <taxon>Mycobacteriaceae</taxon>
        <taxon>Mycolicibacterium</taxon>
    </lineage>
</organism>
<evidence type="ECO:0000313" key="4">
    <source>
        <dbReference type="Proteomes" id="UP000191039"/>
    </source>
</evidence>
<dbReference type="EMBL" id="MIJD01000386">
    <property type="protein sequence ID" value="OPE47074.1"/>
    <property type="molecule type" value="Genomic_DNA"/>
</dbReference>